<dbReference type="Proteomes" id="UP001314205">
    <property type="component" value="Unassembled WGS sequence"/>
</dbReference>
<protein>
    <recommendedName>
        <fullName evidence="4">Insulin-like domain-containing protein</fullName>
    </recommendedName>
</protein>
<accession>A0AAV1LUT8</accession>
<comment type="similarity">
    <text evidence="1">Belongs to the insulin family.</text>
</comment>
<feature type="domain" description="Insulin-like" evidence="4">
    <location>
        <begin position="42"/>
        <end position="113"/>
    </location>
</feature>
<evidence type="ECO:0000313" key="6">
    <source>
        <dbReference type="Proteomes" id="UP001314205"/>
    </source>
</evidence>
<proteinExistence type="inferred from homology"/>
<evidence type="ECO:0000256" key="3">
    <source>
        <dbReference type="ARBA" id="ARBA00022729"/>
    </source>
</evidence>
<name>A0AAV1LUT8_9NEOP</name>
<dbReference type="SUPFAM" id="SSF56994">
    <property type="entry name" value="Insulin-like"/>
    <property type="match status" value="1"/>
</dbReference>
<dbReference type="EMBL" id="CAVLGL010000104">
    <property type="protein sequence ID" value="CAK1598705.1"/>
    <property type="molecule type" value="Genomic_DNA"/>
</dbReference>
<keyword evidence="2" id="KW-0165">Cleavage on pair of basic residues</keyword>
<dbReference type="Pfam" id="PF00049">
    <property type="entry name" value="Insulin"/>
    <property type="match status" value="1"/>
</dbReference>
<evidence type="ECO:0000259" key="4">
    <source>
        <dbReference type="Pfam" id="PF00049"/>
    </source>
</evidence>
<gene>
    <name evidence="5" type="ORF">PARMNEM_LOCUS17666</name>
</gene>
<keyword evidence="3" id="KW-0732">Signal</keyword>
<dbReference type="PROSITE" id="PS00262">
    <property type="entry name" value="INSULIN"/>
    <property type="match status" value="1"/>
</dbReference>
<dbReference type="InterPro" id="IPR022353">
    <property type="entry name" value="Insulin_CS"/>
</dbReference>
<dbReference type="CDD" id="cd00101">
    <property type="entry name" value="IlGF_like"/>
    <property type="match status" value="1"/>
</dbReference>
<sequence>MDLKYILYVVLLLNGHNSISYGMENGETYKITDKVFSCSKWLSLLIANVCNNVFKIVKRDTSLMIEKMAPKSLQKSVYKKRLLAEEHWRRVRRQVASECCERPCTVGNIIMYCPDDAKLLRENPDIFQ</sequence>
<evidence type="ECO:0000256" key="2">
    <source>
        <dbReference type="ARBA" id="ARBA00022685"/>
    </source>
</evidence>
<evidence type="ECO:0000256" key="1">
    <source>
        <dbReference type="ARBA" id="ARBA00009034"/>
    </source>
</evidence>
<keyword evidence="6" id="KW-1185">Reference proteome</keyword>
<reference evidence="5 6" key="1">
    <citation type="submission" date="2023-11" db="EMBL/GenBank/DDBJ databases">
        <authorList>
            <person name="Hedman E."/>
            <person name="Englund M."/>
            <person name="Stromberg M."/>
            <person name="Nyberg Akerstrom W."/>
            <person name="Nylinder S."/>
            <person name="Jareborg N."/>
            <person name="Kallberg Y."/>
            <person name="Kronander E."/>
        </authorList>
    </citation>
    <scope>NUCLEOTIDE SEQUENCE [LARGE SCALE GENOMIC DNA]</scope>
</reference>
<comment type="caution">
    <text evidence="5">The sequence shown here is derived from an EMBL/GenBank/DDBJ whole genome shotgun (WGS) entry which is preliminary data.</text>
</comment>
<dbReference type="InterPro" id="IPR036438">
    <property type="entry name" value="Insulin-like_sf"/>
</dbReference>
<evidence type="ECO:0000313" key="5">
    <source>
        <dbReference type="EMBL" id="CAK1598705.1"/>
    </source>
</evidence>
<dbReference type="Gene3D" id="1.10.100.10">
    <property type="entry name" value="Insulin-like"/>
    <property type="match status" value="1"/>
</dbReference>
<dbReference type="GO" id="GO:0005576">
    <property type="term" value="C:extracellular region"/>
    <property type="evidence" value="ECO:0007669"/>
    <property type="project" value="InterPro"/>
</dbReference>
<organism evidence="5 6">
    <name type="scientific">Parnassius mnemosyne</name>
    <name type="common">clouded apollo</name>
    <dbReference type="NCBI Taxonomy" id="213953"/>
    <lineage>
        <taxon>Eukaryota</taxon>
        <taxon>Metazoa</taxon>
        <taxon>Ecdysozoa</taxon>
        <taxon>Arthropoda</taxon>
        <taxon>Hexapoda</taxon>
        <taxon>Insecta</taxon>
        <taxon>Pterygota</taxon>
        <taxon>Neoptera</taxon>
        <taxon>Endopterygota</taxon>
        <taxon>Lepidoptera</taxon>
        <taxon>Glossata</taxon>
        <taxon>Ditrysia</taxon>
        <taxon>Papilionoidea</taxon>
        <taxon>Papilionidae</taxon>
        <taxon>Parnassiinae</taxon>
        <taxon>Parnassini</taxon>
        <taxon>Parnassius</taxon>
        <taxon>Driopa</taxon>
    </lineage>
</organism>
<dbReference type="AlphaFoldDB" id="A0AAV1LUT8"/>
<dbReference type="GO" id="GO:0005179">
    <property type="term" value="F:hormone activity"/>
    <property type="evidence" value="ECO:0007669"/>
    <property type="project" value="InterPro"/>
</dbReference>
<dbReference type="InterPro" id="IPR016179">
    <property type="entry name" value="Insulin-like"/>
</dbReference>